<evidence type="ECO:0000256" key="6">
    <source>
        <dbReference type="SAM" id="MobiDB-lite"/>
    </source>
</evidence>
<sequence>MARDAATAARSDARDESSFVDSTAPVYAAFAEDLSGFFGRWTLGERAPRARRLGTPPKSGDSGRRVRATSPVREPMWLDETDEDDEYMFNDDEGMTPVPESRFRARAERARGTRTARRLGNFAKGAAMGFKRLTGRAARTLVGVLSDRSSVFDFKMFKFFTLVLNVTLSTFEIPRQLILIPLIIASRLQFAPEWLLAMFDYVPEWNRAPAAKGKKKEGQQEKKIDFKFPKLKWNALKSWENAMQVGRETLRIAESRDVNHETKETKTQFEKFMKEASEYDAACESTKAQEAFEQALKLQPHNSDALCGLSKELSDRVFDHDIFHNKALAREFAIRASEHAARAIELAPNDAQAYIAFSVANARLSMFSEARQKVELTHSIKANLLKALELDPKCDYAYHVLARFEHTMAHIGGLMRYLIKRLYGAIEPATIEQAEEYFRKAIEINPKRLIHGVELAKLLYETKRYDECRELLTRSLEMEIEDVNSQRTKLDGESLMRKLTHKLNRTPSRAFPEHPPPSHPLRSFAPRARAAVYLPRDARCKVQRRARRLFPSHLAESPFPMPPKKSTALDRVARGAERLRRGDVSSGARAAAETHDARDGRVDARRGMATTVFTVESLGLKTTKSAREKRRGMGSSGSHRKGVATVLAAEASYDVERRVRDGRRPLRSAPLGYVERTPDGFKDDATSLSLMPARPRWDYELKRGRLHARERKAFVKWLRTAKEAMIEVGGYAPAFEQNIDVWRQLWRVLERSDVACVVVDARHPMLHLPPALYAHVTRRLRKPLVVVLNKADAVPMRAIDEWAAHLLASLPGIDAVVGYSSRDEAPPTERFWDKKSHGDEEREEAAERMHRESTIPMGRDALLRVCKELARTGKRYQADAEVEADDGADEEEDGEEEEDGVSAQEAEDARLALERENEEFEKLKSEGRVMIGLVGHPNVGKSSMVNSLMKRKAVSVKATPGHTKTLQTLIMDEETCLCDSPGLVFPRVDVTPAEQIIGSLVPLPTVREPYSAIRWLAEAKLVGAERWQAIARKFSGSDDGKLAQSLAAPITSALKIKQSKTYDPEVLELLNNEDLTGESLPWSPLSLCQAYGNMRALRTSHTRNGVRGQDSVCHSAARGRAGETMREQYAYSSDEDERGTFLPISSALAKEMRYQ</sequence>
<dbReference type="GO" id="GO:0005525">
    <property type="term" value="F:GTP binding"/>
    <property type="evidence" value="ECO:0007669"/>
    <property type="project" value="UniProtKB-KW"/>
</dbReference>
<gene>
    <name evidence="8" type="ORF">BE221DRAFT_70514</name>
</gene>
<name>A0A1Y5IEE8_OSTTA</name>
<accession>A0A1Y5IEE8</accession>
<dbReference type="AlphaFoldDB" id="A0A1Y5IEE8"/>
<dbReference type="PROSITE" id="PS50005">
    <property type="entry name" value="TPR"/>
    <property type="match status" value="1"/>
</dbReference>
<feature type="region of interest" description="Disordered" evidence="6">
    <location>
        <begin position="48"/>
        <end position="69"/>
    </location>
</feature>
<organism evidence="8">
    <name type="scientific">Ostreococcus tauri</name>
    <name type="common">Marine green alga</name>
    <dbReference type="NCBI Taxonomy" id="70448"/>
    <lineage>
        <taxon>Eukaryota</taxon>
        <taxon>Viridiplantae</taxon>
        <taxon>Chlorophyta</taxon>
        <taxon>Mamiellophyceae</taxon>
        <taxon>Mamiellales</taxon>
        <taxon>Bathycoccaceae</taxon>
        <taxon>Ostreococcus</taxon>
    </lineage>
</organism>
<evidence type="ECO:0000259" key="7">
    <source>
        <dbReference type="Pfam" id="PF01926"/>
    </source>
</evidence>
<dbReference type="EMBL" id="KZ155776">
    <property type="protein sequence ID" value="OUS47960.1"/>
    <property type="molecule type" value="Genomic_DNA"/>
</dbReference>
<dbReference type="InterPro" id="IPR049039">
    <property type="entry name" value="RMD1-3_a_helical_rpt"/>
</dbReference>
<protein>
    <recommendedName>
        <fullName evidence="4">Guanine nucleotide-binding protein-like 1</fullName>
    </recommendedName>
</protein>
<feature type="domain" description="G" evidence="7">
    <location>
        <begin position="931"/>
        <end position="984"/>
    </location>
</feature>
<dbReference type="InterPro" id="IPR006073">
    <property type="entry name" value="GTP-bd"/>
</dbReference>
<feature type="region of interest" description="Disordered" evidence="6">
    <location>
        <begin position="578"/>
        <end position="600"/>
    </location>
</feature>
<dbReference type="InterPro" id="IPR043358">
    <property type="entry name" value="GNL1-like"/>
</dbReference>
<keyword evidence="1" id="KW-0547">Nucleotide-binding</keyword>
<dbReference type="InterPro" id="IPR019734">
    <property type="entry name" value="TPR_rpt"/>
</dbReference>
<dbReference type="eggNOG" id="ENOG502R6KE">
    <property type="taxonomic scope" value="Eukaryota"/>
</dbReference>
<dbReference type="Pfam" id="PF01926">
    <property type="entry name" value="MMR_HSR1"/>
    <property type="match status" value="1"/>
</dbReference>
<proteinExistence type="predicted"/>
<dbReference type="GO" id="GO:0003924">
    <property type="term" value="F:GTPase activity"/>
    <property type="evidence" value="ECO:0007669"/>
    <property type="project" value="InterPro"/>
</dbReference>
<dbReference type="Proteomes" id="UP000195557">
    <property type="component" value="Unassembled WGS sequence"/>
</dbReference>
<dbReference type="PANTHER" id="PTHR45709:SF3">
    <property type="entry name" value="GUANINE NUCLEOTIDE-BINDING PROTEIN-LIKE 1"/>
    <property type="match status" value="1"/>
</dbReference>
<feature type="region of interest" description="Disordered" evidence="6">
    <location>
        <begin position="823"/>
        <end position="852"/>
    </location>
</feature>
<evidence type="ECO:0000313" key="8">
    <source>
        <dbReference type="EMBL" id="OUS47960.1"/>
    </source>
</evidence>
<evidence type="ECO:0000256" key="3">
    <source>
        <dbReference type="ARBA" id="ARBA00037770"/>
    </source>
</evidence>
<feature type="repeat" description="TPR" evidence="5">
    <location>
        <begin position="269"/>
        <end position="302"/>
    </location>
</feature>
<keyword evidence="2" id="KW-0342">GTP-binding</keyword>
<evidence type="ECO:0000256" key="2">
    <source>
        <dbReference type="ARBA" id="ARBA00023134"/>
    </source>
</evidence>
<dbReference type="Pfam" id="PF21033">
    <property type="entry name" value="RMD1-3"/>
    <property type="match status" value="1"/>
</dbReference>
<dbReference type="InterPro" id="IPR027417">
    <property type="entry name" value="P-loop_NTPase"/>
</dbReference>
<evidence type="ECO:0000256" key="1">
    <source>
        <dbReference type="ARBA" id="ARBA00022741"/>
    </source>
</evidence>
<dbReference type="SUPFAM" id="SSF48452">
    <property type="entry name" value="TPR-like"/>
    <property type="match status" value="1"/>
</dbReference>
<comment type="function">
    <text evidence="3">Possible regulatory or functional link with the histocompatibility cluster.</text>
</comment>
<feature type="region of interest" description="Disordered" evidence="6">
    <location>
        <begin position="875"/>
        <end position="906"/>
    </location>
</feature>
<dbReference type="InterPro" id="IPR011990">
    <property type="entry name" value="TPR-like_helical_dom_sf"/>
</dbReference>
<dbReference type="Gene3D" id="3.40.50.300">
    <property type="entry name" value="P-loop containing nucleotide triphosphate hydrolases"/>
    <property type="match status" value="1"/>
</dbReference>
<evidence type="ECO:0000256" key="4">
    <source>
        <dbReference type="ARBA" id="ARBA00039902"/>
    </source>
</evidence>
<feature type="compositionally biased region" description="Acidic residues" evidence="6">
    <location>
        <begin position="880"/>
        <end position="900"/>
    </location>
</feature>
<evidence type="ECO:0000256" key="5">
    <source>
        <dbReference type="PROSITE-ProRule" id="PRU00339"/>
    </source>
</evidence>
<dbReference type="SUPFAM" id="SSF52540">
    <property type="entry name" value="P-loop containing nucleoside triphosphate hydrolases"/>
    <property type="match status" value="1"/>
</dbReference>
<dbReference type="Gene3D" id="1.25.40.10">
    <property type="entry name" value="Tetratricopeptide repeat domain"/>
    <property type="match status" value="2"/>
</dbReference>
<dbReference type="PANTHER" id="PTHR45709">
    <property type="entry name" value="LARGE SUBUNIT GTPASE 1 HOMOLOG-RELATED"/>
    <property type="match status" value="1"/>
</dbReference>
<keyword evidence="5" id="KW-0802">TPR repeat</keyword>
<reference evidence="8" key="1">
    <citation type="submission" date="2017-04" db="EMBL/GenBank/DDBJ databases">
        <title>Population genomics of picophytoplankton unveils novel chromosome hypervariability.</title>
        <authorList>
            <consortium name="DOE Joint Genome Institute"/>
            <person name="Blanc-Mathieu R."/>
            <person name="Krasovec M."/>
            <person name="Hebrard M."/>
            <person name="Yau S."/>
            <person name="Desgranges E."/>
            <person name="Martin J."/>
            <person name="Schackwitz W."/>
            <person name="Kuo A."/>
            <person name="Salin G."/>
            <person name="Donnadieu C."/>
            <person name="Desdevises Y."/>
            <person name="Sanchez-Ferandin S."/>
            <person name="Moreau H."/>
            <person name="Rivals E."/>
            <person name="Grigoriev I.V."/>
            <person name="Grimsley N."/>
            <person name="Eyre-Walker A."/>
            <person name="Piganeau G."/>
        </authorList>
    </citation>
    <scope>NUCLEOTIDE SEQUENCE [LARGE SCALE GENOMIC DNA]</scope>
    <source>
        <strain evidence="8">RCC 1115</strain>
    </source>
</reference>